<dbReference type="OrthoDB" id="5906095at2"/>
<evidence type="ECO:0000256" key="1">
    <source>
        <dbReference type="SAM" id="Phobius"/>
    </source>
</evidence>
<dbReference type="Pfam" id="PF07963">
    <property type="entry name" value="N_methyl"/>
    <property type="match status" value="1"/>
</dbReference>
<organism evidence="2 3">
    <name type="scientific">Vibrio galatheae</name>
    <dbReference type="NCBI Taxonomy" id="579748"/>
    <lineage>
        <taxon>Bacteria</taxon>
        <taxon>Pseudomonadati</taxon>
        <taxon>Pseudomonadota</taxon>
        <taxon>Gammaproteobacteria</taxon>
        <taxon>Vibrionales</taxon>
        <taxon>Vibrionaceae</taxon>
        <taxon>Vibrio</taxon>
    </lineage>
</organism>
<dbReference type="PROSITE" id="PS00409">
    <property type="entry name" value="PROKAR_NTER_METHYL"/>
    <property type="match status" value="1"/>
</dbReference>
<dbReference type="PATRIC" id="fig|579748.3.peg.88"/>
<dbReference type="InterPro" id="IPR012902">
    <property type="entry name" value="N_methyl_site"/>
</dbReference>
<reference evidence="2 3" key="1">
    <citation type="journal article" date="2015" name="BMC Genomics">
        <title>Genome mining reveals unlocked bioactive potential of marine Gram-negative bacteria.</title>
        <authorList>
            <person name="Machado H."/>
            <person name="Sonnenschein E.C."/>
            <person name="Melchiorsen J."/>
            <person name="Gram L."/>
        </authorList>
    </citation>
    <scope>NUCLEOTIDE SEQUENCE [LARGE SCALE GENOMIC DNA]</scope>
    <source>
        <strain evidence="2 3">S2757</strain>
    </source>
</reference>
<protein>
    <submittedName>
        <fullName evidence="2">Fimbrial protein</fullName>
    </submittedName>
</protein>
<dbReference type="SUPFAM" id="SSF54523">
    <property type="entry name" value="Pili subunits"/>
    <property type="match status" value="1"/>
</dbReference>
<proteinExistence type="predicted"/>
<keyword evidence="3" id="KW-1185">Reference proteome</keyword>
<dbReference type="InterPro" id="IPR045584">
    <property type="entry name" value="Pilin-like"/>
</dbReference>
<dbReference type="GO" id="GO:0043683">
    <property type="term" value="P:type IV pilus assembly"/>
    <property type="evidence" value="ECO:0007669"/>
    <property type="project" value="InterPro"/>
</dbReference>
<keyword evidence="1" id="KW-1133">Transmembrane helix</keyword>
<dbReference type="NCBIfam" id="TIGR02532">
    <property type="entry name" value="IV_pilin_GFxxxE"/>
    <property type="match status" value="1"/>
</dbReference>
<comment type="caution">
    <text evidence="2">The sequence shown here is derived from an EMBL/GenBank/DDBJ whole genome shotgun (WGS) entry which is preliminary data.</text>
</comment>
<evidence type="ECO:0000313" key="3">
    <source>
        <dbReference type="Proteomes" id="UP000033673"/>
    </source>
</evidence>
<dbReference type="InterPro" id="IPR031982">
    <property type="entry name" value="PilE-like"/>
</dbReference>
<dbReference type="EMBL" id="JXXV01000003">
    <property type="protein sequence ID" value="KJY85337.1"/>
    <property type="molecule type" value="Genomic_DNA"/>
</dbReference>
<gene>
    <name evidence="2" type="ORF">TW81_00430</name>
</gene>
<sequence>MIRTNRCNGRKIGVKGMTLVELLIAVAIVSILTTFAYPSYQAYQLKAHRTAALADLAKVQLELESHYRSSYQSAASAVIVQGVCQVCSVDKDHFSISISATESHYTIYAVPQGIQNNDLCSGSRYNQLSLNQLGEIEPESCWQ</sequence>
<evidence type="ECO:0000313" key="2">
    <source>
        <dbReference type="EMBL" id="KJY85337.1"/>
    </source>
</evidence>
<keyword evidence="1" id="KW-0472">Membrane</keyword>
<accession>A0A0F4NQE9</accession>
<dbReference type="AlphaFoldDB" id="A0A0F4NQE9"/>
<feature type="transmembrane region" description="Helical" evidence="1">
    <location>
        <begin position="12"/>
        <end position="37"/>
    </location>
</feature>
<dbReference type="Pfam" id="PF16732">
    <property type="entry name" value="ComP_DUS"/>
    <property type="match status" value="1"/>
</dbReference>
<name>A0A0F4NQE9_9VIBR</name>
<dbReference type="Gene3D" id="3.30.700.10">
    <property type="entry name" value="Glycoprotein, Type 4 Pilin"/>
    <property type="match status" value="1"/>
</dbReference>
<dbReference type="Proteomes" id="UP000033673">
    <property type="component" value="Unassembled WGS sequence"/>
</dbReference>
<keyword evidence="1" id="KW-0812">Transmembrane</keyword>
<dbReference type="STRING" id="579748.TW81_00430"/>